<evidence type="ECO:0000259" key="7">
    <source>
        <dbReference type="SMART" id="SM01156"/>
    </source>
</evidence>
<dbReference type="GO" id="GO:0005634">
    <property type="term" value="C:nucleus"/>
    <property type="evidence" value="ECO:0007669"/>
    <property type="project" value="UniProtKB-SubCell"/>
</dbReference>
<feature type="compositionally biased region" description="Basic residues" evidence="6">
    <location>
        <begin position="1"/>
        <end position="10"/>
    </location>
</feature>
<protein>
    <submittedName>
        <fullName evidence="8">ARM repeat superfamily protein</fullName>
    </submittedName>
</protein>
<dbReference type="ExpressionAtlas" id="A0A1D6HQ95">
    <property type="expression patterns" value="baseline and differential"/>
</dbReference>
<dbReference type="PANTHER" id="PTHR14978">
    <property type="entry name" value="BETA-CATENIN-LIKE PROTEIN 1 NUCLEAR ASSOCIATED PROTEIN"/>
    <property type="match status" value="1"/>
</dbReference>
<dbReference type="InterPro" id="IPR016024">
    <property type="entry name" value="ARM-type_fold"/>
</dbReference>
<dbReference type="InterPro" id="IPR039678">
    <property type="entry name" value="CTNNBL1"/>
</dbReference>
<sequence length="324" mass="36048">MDAAAVHKRKRPEEADPSAGELDLSAADAVEVLDLRAAKRLLLAFERRLRDNLEARMKYPDDPARFADSEIALHAETDRLRLLAGAPELFPDLVPIGLASSLASLLTHDNVDLAAAAASLLADLTDSEDPSDLAAVQALADALVDANALDLLVHNLSRFSETDPDEAEAVHNTLAVLENLLDLRPNLADKVCGGTKLLRWLLSRVKAREFDANKQYSDRVKEETERLDSLDLEDLEMDDDERYNRKLEAGLYTLQLIALILGHIWHSGNSQMRARVELLLKQNKLTKQDVKSILEEYHDNIGDLDGPEEKERAQVRTKEIIDAL</sequence>
<organism evidence="8">
    <name type="scientific">Zea mays</name>
    <name type="common">Maize</name>
    <dbReference type="NCBI Taxonomy" id="4577"/>
    <lineage>
        <taxon>Eukaryota</taxon>
        <taxon>Viridiplantae</taxon>
        <taxon>Streptophyta</taxon>
        <taxon>Embryophyta</taxon>
        <taxon>Tracheophyta</taxon>
        <taxon>Spermatophyta</taxon>
        <taxon>Magnoliopsida</taxon>
        <taxon>Liliopsida</taxon>
        <taxon>Poales</taxon>
        <taxon>Poaceae</taxon>
        <taxon>PACMAD clade</taxon>
        <taxon>Panicoideae</taxon>
        <taxon>Andropogonodae</taxon>
        <taxon>Andropogoneae</taxon>
        <taxon>Tripsacinae</taxon>
        <taxon>Zea</taxon>
    </lineage>
</organism>
<evidence type="ECO:0000313" key="8">
    <source>
        <dbReference type="EMBL" id="AQK76445.1"/>
    </source>
</evidence>
<dbReference type="EMBL" id="CM000781">
    <property type="protein sequence ID" value="AQK76445.1"/>
    <property type="molecule type" value="Genomic_DNA"/>
</dbReference>
<evidence type="ECO:0000256" key="4">
    <source>
        <dbReference type="ARBA" id="ARBA00023054"/>
    </source>
</evidence>
<evidence type="ECO:0000256" key="3">
    <source>
        <dbReference type="ARBA" id="ARBA00022737"/>
    </source>
</evidence>
<evidence type="ECO:0000256" key="6">
    <source>
        <dbReference type="SAM" id="MobiDB-lite"/>
    </source>
</evidence>
<comment type="subcellular location">
    <subcellularLocation>
        <location evidence="1">Nucleus</location>
    </subcellularLocation>
</comment>
<reference evidence="8" key="1">
    <citation type="submission" date="2015-12" db="EMBL/GenBank/DDBJ databases">
        <title>Update maize B73 reference genome by single molecule sequencing technologies.</title>
        <authorList>
            <consortium name="Maize Genome Sequencing Project"/>
            <person name="Ware D."/>
        </authorList>
    </citation>
    <scope>NUCLEOTIDE SEQUENCE</scope>
    <source>
        <tissue evidence="8">Seedling</tissue>
    </source>
</reference>
<keyword evidence="2" id="KW-0597">Phosphoprotein</keyword>
<feature type="region of interest" description="Disordered" evidence="6">
    <location>
        <begin position="1"/>
        <end position="20"/>
    </location>
</feature>
<evidence type="ECO:0000256" key="1">
    <source>
        <dbReference type="ARBA" id="ARBA00004123"/>
    </source>
</evidence>
<evidence type="ECO:0000256" key="5">
    <source>
        <dbReference type="ARBA" id="ARBA00023242"/>
    </source>
</evidence>
<dbReference type="Pfam" id="PF08216">
    <property type="entry name" value="CTNNBL"/>
    <property type="match status" value="2"/>
</dbReference>
<keyword evidence="3" id="KW-0677">Repeat</keyword>
<proteinExistence type="predicted"/>
<evidence type="ECO:0000256" key="2">
    <source>
        <dbReference type="ARBA" id="ARBA00022553"/>
    </source>
</evidence>
<dbReference type="InterPro" id="IPR013180">
    <property type="entry name" value="CTNNBL1_N"/>
</dbReference>
<dbReference type="AlphaFoldDB" id="A0A1D6HQ95"/>
<dbReference type="InterPro" id="IPR011989">
    <property type="entry name" value="ARM-like"/>
</dbReference>
<keyword evidence="4" id="KW-0175">Coiled coil</keyword>
<dbReference type="PANTHER" id="PTHR14978:SF0">
    <property type="entry name" value="BETA-CATENIN-LIKE PROTEIN 1"/>
    <property type="match status" value="1"/>
</dbReference>
<accession>A0A1D6HQ95</accession>
<feature type="domain" description="Beta-catenin-like protein 1 N-terminal" evidence="7">
    <location>
        <begin position="18"/>
        <end position="118"/>
    </location>
</feature>
<name>A0A1D6HQ95_MAIZE</name>
<dbReference type="SMART" id="SM01156">
    <property type="entry name" value="DUF1716"/>
    <property type="match status" value="1"/>
</dbReference>
<dbReference type="SUPFAM" id="SSF48371">
    <property type="entry name" value="ARM repeat"/>
    <property type="match status" value="1"/>
</dbReference>
<gene>
    <name evidence="8" type="ORF">ZEAMMB73_Zm00001d018545</name>
</gene>
<keyword evidence="5" id="KW-0539">Nucleus</keyword>
<dbReference type="Gene3D" id="1.25.10.10">
    <property type="entry name" value="Leucine-rich Repeat Variant"/>
    <property type="match status" value="2"/>
</dbReference>